<feature type="transmembrane region" description="Helical" evidence="5">
    <location>
        <begin position="174"/>
        <end position="192"/>
    </location>
</feature>
<dbReference type="EMBL" id="DF237629">
    <property type="protein sequence ID" value="GAQ90753.1"/>
    <property type="molecule type" value="Genomic_DNA"/>
</dbReference>
<evidence type="ECO:0000256" key="1">
    <source>
        <dbReference type="ARBA" id="ARBA00004141"/>
    </source>
</evidence>
<feature type="domain" description="Nodulin-like" evidence="6">
    <location>
        <begin position="13"/>
        <end position="260"/>
    </location>
</feature>
<feature type="transmembrane region" description="Helical" evidence="5">
    <location>
        <begin position="107"/>
        <end position="130"/>
    </location>
</feature>
<dbReference type="GO" id="GO:0016020">
    <property type="term" value="C:membrane"/>
    <property type="evidence" value="ECO:0000318"/>
    <property type="project" value="GO_Central"/>
</dbReference>
<dbReference type="Pfam" id="PF06813">
    <property type="entry name" value="Nodulin-like"/>
    <property type="match status" value="1"/>
</dbReference>
<evidence type="ECO:0000256" key="2">
    <source>
        <dbReference type="ARBA" id="ARBA00022692"/>
    </source>
</evidence>
<dbReference type="OrthoDB" id="410267at2759"/>
<dbReference type="Proteomes" id="UP000054558">
    <property type="component" value="Unassembled WGS sequence"/>
</dbReference>
<dbReference type="PANTHER" id="PTHR21576:SF120">
    <property type="entry name" value="NODULIN-LIKE"/>
    <property type="match status" value="1"/>
</dbReference>
<evidence type="ECO:0000256" key="5">
    <source>
        <dbReference type="SAM" id="Phobius"/>
    </source>
</evidence>
<evidence type="ECO:0000313" key="8">
    <source>
        <dbReference type="EMBL" id="GAQ90753.1"/>
    </source>
</evidence>
<feature type="transmembrane region" description="Helical" evidence="5">
    <location>
        <begin position="212"/>
        <end position="234"/>
    </location>
</feature>
<dbReference type="Pfam" id="PF23262">
    <property type="entry name" value="NFD4_C"/>
    <property type="match status" value="1"/>
</dbReference>
<name>A0A1Y1IJ69_KLENI</name>
<dbReference type="InterPro" id="IPR056555">
    <property type="entry name" value="NFD4_C"/>
</dbReference>
<dbReference type="InterPro" id="IPR036259">
    <property type="entry name" value="MFS_trans_sf"/>
</dbReference>
<feature type="transmembrane region" description="Helical" evidence="5">
    <location>
        <begin position="14"/>
        <end position="36"/>
    </location>
</feature>
<feature type="domain" description="NFD4 C-terminal" evidence="7">
    <location>
        <begin position="303"/>
        <end position="511"/>
    </location>
</feature>
<feature type="transmembrane region" description="Helical" evidence="5">
    <location>
        <begin position="342"/>
        <end position="360"/>
    </location>
</feature>
<keyword evidence="2 5" id="KW-0812">Transmembrane</keyword>
<feature type="transmembrane region" description="Helical" evidence="5">
    <location>
        <begin position="486"/>
        <end position="504"/>
    </location>
</feature>
<evidence type="ECO:0000259" key="7">
    <source>
        <dbReference type="Pfam" id="PF23262"/>
    </source>
</evidence>
<feature type="transmembrane region" description="Helical" evidence="5">
    <location>
        <begin position="309"/>
        <end position="330"/>
    </location>
</feature>
<keyword evidence="9" id="KW-1185">Reference proteome</keyword>
<evidence type="ECO:0000313" key="9">
    <source>
        <dbReference type="Proteomes" id="UP000054558"/>
    </source>
</evidence>
<organism evidence="8 9">
    <name type="scientific">Klebsormidium nitens</name>
    <name type="common">Green alga</name>
    <name type="synonym">Ulothrix nitens</name>
    <dbReference type="NCBI Taxonomy" id="105231"/>
    <lineage>
        <taxon>Eukaryota</taxon>
        <taxon>Viridiplantae</taxon>
        <taxon>Streptophyta</taxon>
        <taxon>Klebsormidiophyceae</taxon>
        <taxon>Klebsormidiales</taxon>
        <taxon>Klebsormidiaceae</taxon>
        <taxon>Klebsormidium</taxon>
    </lineage>
</organism>
<feature type="transmembrane region" description="Helical" evidence="5">
    <location>
        <begin position="74"/>
        <end position="95"/>
    </location>
</feature>
<feature type="transmembrane region" description="Helical" evidence="5">
    <location>
        <begin position="372"/>
        <end position="392"/>
    </location>
</feature>
<dbReference type="InterPro" id="IPR010658">
    <property type="entry name" value="Nodulin-like"/>
</dbReference>
<dbReference type="AlphaFoldDB" id="A0A1Y1IJ69"/>
<dbReference type="STRING" id="105231.A0A1Y1IJ69"/>
<feature type="transmembrane region" description="Helical" evidence="5">
    <location>
        <begin position="398"/>
        <end position="421"/>
    </location>
</feature>
<evidence type="ECO:0000256" key="3">
    <source>
        <dbReference type="ARBA" id="ARBA00022989"/>
    </source>
</evidence>
<keyword evidence="3 5" id="KW-1133">Transmembrane helix</keyword>
<keyword evidence="4 5" id="KW-0472">Membrane</keyword>
<dbReference type="OMA" id="THRRRCC"/>
<proteinExistence type="predicted"/>
<evidence type="ECO:0000259" key="6">
    <source>
        <dbReference type="Pfam" id="PF06813"/>
    </source>
</evidence>
<dbReference type="PANTHER" id="PTHR21576">
    <property type="entry name" value="UNCHARACTERIZED NODULIN-LIKE PROTEIN"/>
    <property type="match status" value="1"/>
</dbReference>
<sequence length="526" mass="57035">MAVSSWRWLNESRWIGLAAAVYAEACGGLAYTFAVYSDHLKETLGYTQTQIDALGSSKDFGGNTGVISGLMYNLFPPWVSVFIGGTCNLFGYLALWMTSKQWIAPPYWLVCLSIMVGANGETWVGTAVMVTSMQTFPNERGVVIGLLKAYIGISGAMFARVYKSFFEPHASAYILMQAVAPFAVSASVMFFIKQYPVLRDADVSETARRFRWSYYIVVVLAVYLMLITIVESVAEVGQAWGSTLTGVMMAVLLLPAAIPFVGGSEYRRLSDADEEQVSGGEEPTLALEKFVRVVPPEYTLAESLRTIDYWLLFFAVAAGTGSGLTIINNLAQIGKALDTKSISSFVSLVSIWNCAGRLLAGYTSEWCVKAGYPRTLMLVGVIAVMGITQLLLASGAAFTLYIGSILVGLSYGAHWTLTPVITSEMFGLKHYGAIYNTVTISSPLAAYFLSTWVAGVLYDREAEVQHAGDPSPAHTCHGPECFRTTLLILAAVCAAGVACGLVLVSRTRALYKVHTVKPDSEQAKHY</sequence>
<dbReference type="Gene3D" id="1.20.1250.20">
    <property type="entry name" value="MFS general substrate transporter like domains"/>
    <property type="match status" value="1"/>
</dbReference>
<dbReference type="SUPFAM" id="SSF103473">
    <property type="entry name" value="MFS general substrate transporter"/>
    <property type="match status" value="1"/>
</dbReference>
<evidence type="ECO:0000256" key="4">
    <source>
        <dbReference type="ARBA" id="ARBA00023136"/>
    </source>
</evidence>
<comment type="subcellular location">
    <subcellularLocation>
        <location evidence="1">Membrane</location>
        <topology evidence="1">Multi-pass membrane protein</topology>
    </subcellularLocation>
</comment>
<accession>A0A1Y1IJ69</accession>
<protein>
    <submittedName>
        <fullName evidence="8">Major facilitator superfamily protein</fullName>
    </submittedName>
</protein>
<feature type="transmembrane region" description="Helical" evidence="5">
    <location>
        <begin position="433"/>
        <end position="454"/>
    </location>
</feature>
<feature type="transmembrane region" description="Helical" evidence="5">
    <location>
        <begin position="240"/>
        <end position="261"/>
    </location>
</feature>
<feature type="transmembrane region" description="Helical" evidence="5">
    <location>
        <begin position="142"/>
        <end position="162"/>
    </location>
</feature>
<reference evidence="8 9" key="1">
    <citation type="journal article" date="2014" name="Nat. Commun.">
        <title>Klebsormidium flaccidum genome reveals primary factors for plant terrestrial adaptation.</title>
        <authorList>
            <person name="Hori K."/>
            <person name="Maruyama F."/>
            <person name="Fujisawa T."/>
            <person name="Togashi T."/>
            <person name="Yamamoto N."/>
            <person name="Seo M."/>
            <person name="Sato S."/>
            <person name="Yamada T."/>
            <person name="Mori H."/>
            <person name="Tajima N."/>
            <person name="Moriyama T."/>
            <person name="Ikeuchi M."/>
            <person name="Watanabe M."/>
            <person name="Wada H."/>
            <person name="Kobayashi K."/>
            <person name="Saito M."/>
            <person name="Masuda T."/>
            <person name="Sasaki-Sekimoto Y."/>
            <person name="Mashiguchi K."/>
            <person name="Awai K."/>
            <person name="Shimojima M."/>
            <person name="Masuda S."/>
            <person name="Iwai M."/>
            <person name="Nobusawa T."/>
            <person name="Narise T."/>
            <person name="Kondo S."/>
            <person name="Saito H."/>
            <person name="Sato R."/>
            <person name="Murakawa M."/>
            <person name="Ihara Y."/>
            <person name="Oshima-Yamada Y."/>
            <person name="Ohtaka K."/>
            <person name="Satoh M."/>
            <person name="Sonobe K."/>
            <person name="Ishii M."/>
            <person name="Ohtani R."/>
            <person name="Kanamori-Sato M."/>
            <person name="Honoki R."/>
            <person name="Miyazaki D."/>
            <person name="Mochizuki H."/>
            <person name="Umetsu J."/>
            <person name="Higashi K."/>
            <person name="Shibata D."/>
            <person name="Kamiya Y."/>
            <person name="Sato N."/>
            <person name="Nakamura Y."/>
            <person name="Tabata S."/>
            <person name="Ida S."/>
            <person name="Kurokawa K."/>
            <person name="Ohta H."/>
        </authorList>
    </citation>
    <scope>NUCLEOTIDE SEQUENCE [LARGE SCALE GENOMIC DNA]</scope>
    <source>
        <strain evidence="8 9">NIES-2285</strain>
    </source>
</reference>
<gene>
    <name evidence="8" type="ORF">KFL_006800080</name>
</gene>